<keyword evidence="2" id="KW-1133">Transmembrane helix</keyword>
<protein>
    <submittedName>
        <fullName evidence="3">Uncharacterized protein</fullName>
    </submittedName>
</protein>
<dbReference type="OrthoDB" id="5525394at2"/>
<dbReference type="EMBL" id="MPIN01000036">
    <property type="protein sequence ID" value="OJH33484.1"/>
    <property type="molecule type" value="Genomic_DNA"/>
</dbReference>
<dbReference type="RefSeq" id="WP_071905491.1">
    <property type="nucleotide sequence ID" value="NZ_MPIN01000036.1"/>
</dbReference>
<gene>
    <name evidence="3" type="ORF">BON30_48570</name>
</gene>
<dbReference type="AlphaFoldDB" id="A0A1L9AU27"/>
<accession>A0A1L9AU27</accession>
<evidence type="ECO:0000313" key="3">
    <source>
        <dbReference type="EMBL" id="OJH33484.1"/>
    </source>
</evidence>
<reference evidence="4" key="1">
    <citation type="submission" date="2016-11" db="EMBL/GenBank/DDBJ databases">
        <authorList>
            <person name="Shukria A."/>
            <person name="Stevens D.C."/>
        </authorList>
    </citation>
    <scope>NUCLEOTIDE SEQUENCE [LARGE SCALE GENOMIC DNA]</scope>
    <source>
        <strain evidence="4">Cbfe23</strain>
    </source>
</reference>
<sequence>MTCKRHGTGQGSAQTVEKEKRSGREIIRVAKTVKEWKQGPPDVEAVRPGRCPGCGAASRPVGGRVVLHGHGTRSRQVLGPQEPGGTPRQEEVRVRRYRCQACGATCTVAPWEVWTRRLYSLAAMVWTLALWAVVGLGLAAVREHVSPWVHVGATSARRWRTPLKWVEAVEERRLLLRVRPWPAGWEARRAAAHVASAVAGHAPPSAPSPPLAVQAFWGAVHAA</sequence>
<proteinExistence type="predicted"/>
<dbReference type="Proteomes" id="UP000182229">
    <property type="component" value="Unassembled WGS sequence"/>
</dbReference>
<name>A0A1L9AU27_9BACT</name>
<keyword evidence="4" id="KW-1185">Reference proteome</keyword>
<organism evidence="3 4">
    <name type="scientific">Cystobacter ferrugineus</name>
    <dbReference type="NCBI Taxonomy" id="83449"/>
    <lineage>
        <taxon>Bacteria</taxon>
        <taxon>Pseudomonadati</taxon>
        <taxon>Myxococcota</taxon>
        <taxon>Myxococcia</taxon>
        <taxon>Myxococcales</taxon>
        <taxon>Cystobacterineae</taxon>
        <taxon>Archangiaceae</taxon>
        <taxon>Cystobacter</taxon>
    </lineage>
</organism>
<evidence type="ECO:0000256" key="2">
    <source>
        <dbReference type="SAM" id="Phobius"/>
    </source>
</evidence>
<keyword evidence="2" id="KW-0472">Membrane</keyword>
<comment type="caution">
    <text evidence="3">The sequence shown here is derived from an EMBL/GenBank/DDBJ whole genome shotgun (WGS) entry which is preliminary data.</text>
</comment>
<feature type="transmembrane region" description="Helical" evidence="2">
    <location>
        <begin position="118"/>
        <end position="141"/>
    </location>
</feature>
<keyword evidence="2" id="KW-0812">Transmembrane</keyword>
<reference evidence="3 4" key="2">
    <citation type="submission" date="2016-12" db="EMBL/GenBank/DDBJ databases">
        <title>Draft Genome Sequence of Cystobacter ferrugineus Strain Cbfe23.</title>
        <authorList>
            <person name="Akbar S."/>
            <person name="Dowd S.E."/>
            <person name="Stevens D.C."/>
        </authorList>
    </citation>
    <scope>NUCLEOTIDE SEQUENCE [LARGE SCALE GENOMIC DNA]</scope>
    <source>
        <strain evidence="3 4">Cbfe23</strain>
    </source>
</reference>
<feature type="region of interest" description="Disordered" evidence="1">
    <location>
        <begin position="70"/>
        <end position="89"/>
    </location>
</feature>
<feature type="region of interest" description="Disordered" evidence="1">
    <location>
        <begin position="1"/>
        <end position="23"/>
    </location>
</feature>
<evidence type="ECO:0000256" key="1">
    <source>
        <dbReference type="SAM" id="MobiDB-lite"/>
    </source>
</evidence>
<evidence type="ECO:0000313" key="4">
    <source>
        <dbReference type="Proteomes" id="UP000182229"/>
    </source>
</evidence>